<sequence>MITQRPILPNQNFTYRFDLTGQEGTLWWHAHEPFLRATVHGAVIIRPRGWPDSYPFPKPDKEVPIIIGVAEDGYVLDVEPGKTYLCA</sequence>
<keyword evidence="4" id="KW-1185">Reference proteome</keyword>
<dbReference type="Pfam" id="PF07732">
    <property type="entry name" value="Cu-oxidase_3"/>
    <property type="match status" value="1"/>
</dbReference>
<evidence type="ECO:0000259" key="2">
    <source>
        <dbReference type="Pfam" id="PF07732"/>
    </source>
</evidence>
<dbReference type="Gramene" id="TVU23916">
    <property type="protein sequence ID" value="TVU23916"/>
    <property type="gene ID" value="EJB05_26304"/>
</dbReference>
<dbReference type="GO" id="GO:0016491">
    <property type="term" value="F:oxidoreductase activity"/>
    <property type="evidence" value="ECO:0007669"/>
    <property type="project" value="TreeGrafter"/>
</dbReference>
<feature type="non-terminal residue" evidence="3">
    <location>
        <position position="1"/>
    </location>
</feature>
<dbReference type="PANTHER" id="PTHR11709">
    <property type="entry name" value="MULTI-COPPER OXIDASE"/>
    <property type="match status" value="1"/>
</dbReference>
<dbReference type="Gene3D" id="2.60.40.420">
    <property type="entry name" value="Cupredoxins - blue copper proteins"/>
    <property type="match status" value="1"/>
</dbReference>
<reference evidence="3 4" key="1">
    <citation type="journal article" date="2019" name="Sci. Rep.">
        <title>A high-quality genome of Eragrostis curvula grass provides insights into Poaceae evolution and supports new strategies to enhance forage quality.</title>
        <authorList>
            <person name="Carballo J."/>
            <person name="Santos B.A.C.M."/>
            <person name="Zappacosta D."/>
            <person name="Garbus I."/>
            <person name="Selva J.P."/>
            <person name="Gallo C.A."/>
            <person name="Diaz A."/>
            <person name="Albertini E."/>
            <person name="Caccamo M."/>
            <person name="Echenique V."/>
        </authorList>
    </citation>
    <scope>NUCLEOTIDE SEQUENCE [LARGE SCALE GENOMIC DNA]</scope>
    <source>
        <strain evidence="4">cv. Victoria</strain>
        <tissue evidence="3">Leaf</tissue>
    </source>
</reference>
<dbReference type="OrthoDB" id="2121828at2759"/>
<dbReference type="PANTHER" id="PTHR11709:SF512">
    <property type="entry name" value="LACCASE"/>
    <property type="match status" value="1"/>
</dbReference>
<dbReference type="InterPro" id="IPR008972">
    <property type="entry name" value="Cupredoxin"/>
</dbReference>
<evidence type="ECO:0000313" key="3">
    <source>
        <dbReference type="EMBL" id="TVU23916.1"/>
    </source>
</evidence>
<dbReference type="InterPro" id="IPR011707">
    <property type="entry name" value="Cu-oxidase-like_N"/>
</dbReference>
<dbReference type="Proteomes" id="UP000324897">
    <property type="component" value="Chromosome 2"/>
</dbReference>
<dbReference type="SUPFAM" id="SSF49503">
    <property type="entry name" value="Cupredoxins"/>
    <property type="match status" value="1"/>
</dbReference>
<protein>
    <recommendedName>
        <fullName evidence="2">Plastocyanin-like domain-containing protein</fullName>
    </recommendedName>
</protein>
<organism evidence="3 4">
    <name type="scientific">Eragrostis curvula</name>
    <name type="common">weeping love grass</name>
    <dbReference type="NCBI Taxonomy" id="38414"/>
    <lineage>
        <taxon>Eukaryota</taxon>
        <taxon>Viridiplantae</taxon>
        <taxon>Streptophyta</taxon>
        <taxon>Embryophyta</taxon>
        <taxon>Tracheophyta</taxon>
        <taxon>Spermatophyta</taxon>
        <taxon>Magnoliopsida</taxon>
        <taxon>Liliopsida</taxon>
        <taxon>Poales</taxon>
        <taxon>Poaceae</taxon>
        <taxon>PACMAD clade</taxon>
        <taxon>Chloridoideae</taxon>
        <taxon>Eragrostideae</taxon>
        <taxon>Eragrostidinae</taxon>
        <taxon>Eragrostis</taxon>
    </lineage>
</organism>
<dbReference type="GO" id="GO:0005507">
    <property type="term" value="F:copper ion binding"/>
    <property type="evidence" value="ECO:0007669"/>
    <property type="project" value="InterPro"/>
</dbReference>
<accession>A0A5J9UK67</accession>
<proteinExistence type="inferred from homology"/>
<evidence type="ECO:0000256" key="1">
    <source>
        <dbReference type="ARBA" id="ARBA00010609"/>
    </source>
</evidence>
<dbReference type="AlphaFoldDB" id="A0A5J9UK67"/>
<dbReference type="InterPro" id="IPR045087">
    <property type="entry name" value="Cu-oxidase_fam"/>
</dbReference>
<name>A0A5J9UK67_9POAL</name>
<dbReference type="EMBL" id="RWGY01000013">
    <property type="protein sequence ID" value="TVU23916.1"/>
    <property type="molecule type" value="Genomic_DNA"/>
</dbReference>
<comment type="similarity">
    <text evidence="1">Belongs to the multicopper oxidase family.</text>
</comment>
<evidence type="ECO:0000313" key="4">
    <source>
        <dbReference type="Proteomes" id="UP000324897"/>
    </source>
</evidence>
<comment type="caution">
    <text evidence="3">The sequence shown here is derived from an EMBL/GenBank/DDBJ whole genome shotgun (WGS) entry which is preliminary data.</text>
</comment>
<feature type="domain" description="Plastocyanin-like" evidence="2">
    <location>
        <begin position="2"/>
        <end position="48"/>
    </location>
</feature>
<gene>
    <name evidence="3" type="ORF">EJB05_26304</name>
</gene>